<evidence type="ECO:0000259" key="2">
    <source>
        <dbReference type="Pfam" id="PF08329"/>
    </source>
</evidence>
<dbReference type="InterPro" id="IPR013783">
    <property type="entry name" value="Ig-like_fold"/>
</dbReference>
<feature type="region of interest" description="Disordered" evidence="1">
    <location>
        <begin position="173"/>
        <end position="193"/>
    </location>
</feature>
<dbReference type="SUPFAM" id="SSF81296">
    <property type="entry name" value="E set domains"/>
    <property type="match status" value="1"/>
</dbReference>
<proteinExistence type="predicted"/>
<reference evidence="3 4" key="1">
    <citation type="submission" date="2020-10" db="EMBL/GenBank/DDBJ databases">
        <title>The genome sequence of Chitinilyticum litopenaei 4Y14.</title>
        <authorList>
            <person name="Liu Y."/>
        </authorList>
    </citation>
    <scope>NUCLEOTIDE SEQUENCE [LARGE SCALE GENOMIC DNA]</scope>
    <source>
        <strain evidence="3 4">4Y14</strain>
    </source>
</reference>
<dbReference type="Gene3D" id="2.60.40.10">
    <property type="entry name" value="Immunoglobulins"/>
    <property type="match status" value="1"/>
</dbReference>
<feature type="compositionally biased region" description="Polar residues" evidence="1">
    <location>
        <begin position="176"/>
        <end position="185"/>
    </location>
</feature>
<organism evidence="3 4">
    <name type="scientific">Chitinilyticum piscinae</name>
    <dbReference type="NCBI Taxonomy" id="2866724"/>
    <lineage>
        <taxon>Bacteria</taxon>
        <taxon>Pseudomonadati</taxon>
        <taxon>Pseudomonadota</taxon>
        <taxon>Betaproteobacteria</taxon>
        <taxon>Neisseriales</taxon>
        <taxon>Chitinibacteraceae</taxon>
        <taxon>Chitinilyticum</taxon>
    </lineage>
</organism>
<dbReference type="InterPro" id="IPR013540">
    <property type="entry name" value="ChitinaseA_N"/>
</dbReference>
<evidence type="ECO:0000313" key="4">
    <source>
        <dbReference type="Proteomes" id="UP000604481"/>
    </source>
</evidence>
<sequence length="401" mass="44339">MTPAEAEKLGDRLCTPTSNGLLNCTVLAAPPVPAGNAPEIKPLPQAQFSESFGPVTSRKPALPLLDPLPPRLEARTVSIGWDIGYGTPGEYWEIWDNGEMLLRSRQFQQRDLSRQLGKAEREAFEMEMLAVQSGVQTLDKLADGRHEFEVRLCNRETDGKETCTSAFATTWVGDQGSESDSQNEGLPSPPELGWFPQINTGEAFQLEWHMWWGKTGSYWQVVIDGKVSSESRVFTENTPNSQAGMLQMLGMQPGKHQISVRLCNQLLCAESPPASLEVLLPSEEQLRPLVTIERGTVDSMLLLWSIPQYRLKQQPRQWRLLDGAGATEITEPASLGSWQKQVRLCQVGDRARPGVTVNSYCGEIRVPAASAPETIQVEVCPQEGDCLQSTPRSVSQSVPKR</sequence>
<evidence type="ECO:0000313" key="3">
    <source>
        <dbReference type="EMBL" id="MBE9609418.1"/>
    </source>
</evidence>
<dbReference type="RefSeq" id="WP_194115944.1">
    <property type="nucleotide sequence ID" value="NZ_JADFUA010000004.1"/>
</dbReference>
<dbReference type="InterPro" id="IPR014756">
    <property type="entry name" value="Ig_E-set"/>
</dbReference>
<gene>
    <name evidence="3" type="ORF">INR99_08645</name>
</gene>
<name>A0A8J7K8F1_9NEIS</name>
<dbReference type="EMBL" id="JADFUA010000004">
    <property type="protein sequence ID" value="MBE9609418.1"/>
    <property type="molecule type" value="Genomic_DNA"/>
</dbReference>
<dbReference type="Proteomes" id="UP000604481">
    <property type="component" value="Unassembled WGS sequence"/>
</dbReference>
<dbReference type="GO" id="GO:0004568">
    <property type="term" value="F:chitinase activity"/>
    <property type="evidence" value="ECO:0007669"/>
    <property type="project" value="InterPro"/>
</dbReference>
<evidence type="ECO:0000256" key="1">
    <source>
        <dbReference type="SAM" id="MobiDB-lite"/>
    </source>
</evidence>
<dbReference type="Pfam" id="PF08329">
    <property type="entry name" value="ChitinaseA_N"/>
    <property type="match status" value="1"/>
</dbReference>
<accession>A0A8J7K8F1</accession>
<protein>
    <recommendedName>
        <fullName evidence="2">Chitinase A N-terminal domain-containing protein</fullName>
    </recommendedName>
</protein>
<comment type="caution">
    <text evidence="3">The sequence shown here is derived from an EMBL/GenBank/DDBJ whole genome shotgun (WGS) entry which is preliminary data.</text>
</comment>
<keyword evidence="4" id="KW-1185">Reference proteome</keyword>
<dbReference type="GO" id="GO:0006032">
    <property type="term" value="P:chitin catabolic process"/>
    <property type="evidence" value="ECO:0007669"/>
    <property type="project" value="InterPro"/>
</dbReference>
<dbReference type="AlphaFoldDB" id="A0A8J7K8F1"/>
<feature type="domain" description="Chitinase A N-terminal" evidence="2">
    <location>
        <begin position="203"/>
        <end position="278"/>
    </location>
</feature>